<organism evidence="1 2">
    <name type="scientific">Nelumbo nucifera</name>
    <name type="common">Sacred lotus</name>
    <dbReference type="NCBI Taxonomy" id="4432"/>
    <lineage>
        <taxon>Eukaryota</taxon>
        <taxon>Viridiplantae</taxon>
        <taxon>Streptophyta</taxon>
        <taxon>Embryophyta</taxon>
        <taxon>Tracheophyta</taxon>
        <taxon>Spermatophyta</taxon>
        <taxon>Magnoliopsida</taxon>
        <taxon>Proteales</taxon>
        <taxon>Nelumbonaceae</taxon>
        <taxon>Nelumbo</taxon>
    </lineage>
</organism>
<protein>
    <submittedName>
        <fullName evidence="1">Uncharacterized protein</fullName>
    </submittedName>
</protein>
<evidence type="ECO:0000313" key="2">
    <source>
        <dbReference type="Proteomes" id="UP000607653"/>
    </source>
</evidence>
<proteinExistence type="predicted"/>
<evidence type="ECO:0000313" key="1">
    <source>
        <dbReference type="EMBL" id="DAD27707.1"/>
    </source>
</evidence>
<reference evidence="1 2" key="1">
    <citation type="journal article" date="2020" name="Mol. Biol. Evol.">
        <title>Distinct Expression and Methylation Patterns for Genes with Different Fates following a Single Whole-Genome Duplication in Flowering Plants.</title>
        <authorList>
            <person name="Shi T."/>
            <person name="Rahmani R.S."/>
            <person name="Gugger P.F."/>
            <person name="Wang M."/>
            <person name="Li H."/>
            <person name="Zhang Y."/>
            <person name="Li Z."/>
            <person name="Wang Q."/>
            <person name="Van de Peer Y."/>
            <person name="Marchal K."/>
            <person name="Chen J."/>
        </authorList>
    </citation>
    <scope>NUCLEOTIDE SEQUENCE [LARGE SCALE GENOMIC DNA]</scope>
    <source>
        <tissue evidence="1">Leaf</tissue>
    </source>
</reference>
<name>A0A822Y5H2_NELNU</name>
<accession>A0A822Y5H2</accession>
<dbReference type="Proteomes" id="UP000607653">
    <property type="component" value="Unassembled WGS sequence"/>
</dbReference>
<sequence length="90" mass="9769">MINLMDGITKISLAASGLRSNSMGVDVNLLKLASANKCYISYVLTTTTISAISAVRVTSPICSKHFVYVLQQGSKAQSFIVYRNLQRPSL</sequence>
<dbReference type="EMBL" id="DUZY01000002">
    <property type="protein sequence ID" value="DAD27707.1"/>
    <property type="molecule type" value="Genomic_DNA"/>
</dbReference>
<comment type="caution">
    <text evidence="1">The sequence shown here is derived from an EMBL/GenBank/DDBJ whole genome shotgun (WGS) entry which is preliminary data.</text>
</comment>
<gene>
    <name evidence="1" type="ORF">HUJ06_029175</name>
</gene>
<dbReference type="AlphaFoldDB" id="A0A822Y5H2"/>
<keyword evidence="2" id="KW-1185">Reference proteome</keyword>